<evidence type="ECO:0000313" key="2">
    <source>
        <dbReference type="EMBL" id="SFR67894.1"/>
    </source>
</evidence>
<reference evidence="2 3" key="1">
    <citation type="submission" date="2016-10" db="EMBL/GenBank/DDBJ databases">
        <authorList>
            <person name="de Groot N.N."/>
        </authorList>
    </citation>
    <scope>NUCLEOTIDE SEQUENCE [LARGE SCALE GENOMIC DNA]</scope>
    <source>
        <strain evidence="2 3">743A</strain>
    </source>
</reference>
<dbReference type="EMBL" id="FOYZ01000003">
    <property type="protein sequence ID" value="SFR67894.1"/>
    <property type="molecule type" value="Genomic_DNA"/>
</dbReference>
<keyword evidence="1" id="KW-0472">Membrane</keyword>
<dbReference type="RefSeq" id="WP_092559511.1">
    <property type="nucleotide sequence ID" value="NZ_FOYZ01000003.1"/>
</dbReference>
<keyword evidence="1" id="KW-0812">Transmembrane</keyword>
<feature type="transmembrane region" description="Helical" evidence="1">
    <location>
        <begin position="6"/>
        <end position="26"/>
    </location>
</feature>
<name>A0A1I6IMG8_9FIRM</name>
<feature type="transmembrane region" description="Helical" evidence="1">
    <location>
        <begin position="165"/>
        <end position="187"/>
    </location>
</feature>
<dbReference type="Proteomes" id="UP000199659">
    <property type="component" value="Unassembled WGS sequence"/>
</dbReference>
<accession>A0A1I6IMG8</accession>
<protein>
    <submittedName>
        <fullName evidence="2">Uncharacterized protein</fullName>
    </submittedName>
</protein>
<feature type="transmembrane region" description="Helical" evidence="1">
    <location>
        <begin position="70"/>
        <end position="93"/>
    </location>
</feature>
<organism evidence="2 3">
    <name type="scientific">Anaeromicropila populeti</name>
    <dbReference type="NCBI Taxonomy" id="37658"/>
    <lineage>
        <taxon>Bacteria</taxon>
        <taxon>Bacillati</taxon>
        <taxon>Bacillota</taxon>
        <taxon>Clostridia</taxon>
        <taxon>Lachnospirales</taxon>
        <taxon>Lachnospiraceae</taxon>
        <taxon>Anaeromicropila</taxon>
    </lineage>
</organism>
<evidence type="ECO:0000313" key="3">
    <source>
        <dbReference type="Proteomes" id="UP000199659"/>
    </source>
</evidence>
<keyword evidence="1" id="KW-1133">Transmembrane helix</keyword>
<gene>
    <name evidence="2" type="ORF">SAMN05661086_00902</name>
</gene>
<proteinExistence type="predicted"/>
<evidence type="ECO:0000256" key="1">
    <source>
        <dbReference type="SAM" id="Phobius"/>
    </source>
</evidence>
<keyword evidence="3" id="KW-1185">Reference proteome</keyword>
<dbReference type="STRING" id="37658.SAMN05661086_00902"/>
<feature type="transmembrane region" description="Helical" evidence="1">
    <location>
        <begin position="47"/>
        <end position="64"/>
    </location>
</feature>
<feature type="transmembrane region" description="Helical" evidence="1">
    <location>
        <begin position="105"/>
        <end position="123"/>
    </location>
</feature>
<dbReference type="AlphaFoldDB" id="A0A1I6IMG8"/>
<sequence length="278" mass="32393">MIGRIIRVLLLLYIWLTDLSGIREGFLVITKREEVLAELRGKFRESRVLEGLKTICYILIVLFYEFGYRYSWIVVLMGVIPFCAFLYSLLIGTKAHAFMMTKEDRLPALIRMFFFVGMGIFFYQDTPYYNGMFALYFFTISTIVSAIILLRWWKEILELKEEAGLLAIILGSITIAIVFFYCMNTLIGVNQSFNQTIVRIQKTEVIKTERSGINGRRFTISKKDSVKGDWAFQNTYSLNLEVGDTVYIVVRKGGLGFEWREIYNEQTFPYEEELQNNG</sequence>
<feature type="transmembrane region" description="Helical" evidence="1">
    <location>
        <begin position="135"/>
        <end position="153"/>
    </location>
</feature>